<reference evidence="1" key="1">
    <citation type="submission" date="2007-07" db="EMBL/GenBank/DDBJ databases">
        <title>PCAP assembly of the Caenorhabditis remanei genome.</title>
        <authorList>
            <consortium name="The Caenorhabditis remanei Sequencing Consortium"/>
            <person name="Wilson R.K."/>
        </authorList>
    </citation>
    <scope>NUCLEOTIDE SEQUENCE [LARGE SCALE GENOMIC DNA]</scope>
    <source>
        <strain evidence="1">PB4641</strain>
    </source>
</reference>
<evidence type="ECO:0000313" key="2">
    <source>
        <dbReference type="Proteomes" id="UP000008281"/>
    </source>
</evidence>
<dbReference type="EMBL" id="DS268462">
    <property type="protein sequence ID" value="EFP06336.1"/>
    <property type="molecule type" value="Genomic_DNA"/>
</dbReference>
<proteinExistence type="predicted"/>
<accession>E3MP56</accession>
<sequence>MSRQLAFLAFLALSIAVPVSGISCHYGTTEIIDNRKFCTAFYFTDTGYAKFGGESSYPENLSTVLYRFQKEEDCKLLRGIKKKDGSGDTYNMWICVCYDPMCNFPFSYKEFSARGYTLRPSYVPRNNDNESSAEA</sequence>
<keyword evidence="2" id="KW-1185">Reference proteome</keyword>
<dbReference type="OrthoDB" id="5771086at2759"/>
<organism evidence="2">
    <name type="scientific">Caenorhabditis remanei</name>
    <name type="common">Caenorhabditis vulgaris</name>
    <dbReference type="NCBI Taxonomy" id="31234"/>
    <lineage>
        <taxon>Eukaryota</taxon>
        <taxon>Metazoa</taxon>
        <taxon>Ecdysozoa</taxon>
        <taxon>Nematoda</taxon>
        <taxon>Chromadorea</taxon>
        <taxon>Rhabditida</taxon>
        <taxon>Rhabditina</taxon>
        <taxon>Rhabditomorpha</taxon>
        <taxon>Rhabditoidea</taxon>
        <taxon>Rhabditidae</taxon>
        <taxon>Peloderinae</taxon>
        <taxon>Caenorhabditis</taxon>
    </lineage>
</organism>
<dbReference type="AlphaFoldDB" id="E3MP56"/>
<dbReference type="Proteomes" id="UP000008281">
    <property type="component" value="Unassembled WGS sequence"/>
</dbReference>
<protein>
    <submittedName>
        <fullName evidence="1">Uncharacterized protein</fullName>
    </submittedName>
</protein>
<name>E3MP56_CAERE</name>
<dbReference type="PROSITE" id="PS51257">
    <property type="entry name" value="PROKAR_LIPOPROTEIN"/>
    <property type="match status" value="1"/>
</dbReference>
<dbReference type="FunCoup" id="E3MP56">
    <property type="interactions" value="1135"/>
</dbReference>
<dbReference type="HOGENOM" id="CLU_158838_0_0_1"/>
<evidence type="ECO:0000313" key="1">
    <source>
        <dbReference type="EMBL" id="EFP06336.1"/>
    </source>
</evidence>
<gene>
    <name evidence="1" type="ORF">CRE_07589</name>
</gene>